<sequence>MYCLRTFLPLLLLPLPLSLSPIHLATFLLLTYILARPCSYCSFLLVILFASSCYWSGRCFWESPVVEPTGAISAGCNGTGVEQWAWLPYFLPRLYTTPSPSIPTSASSVNATANTGSTEDFTSFLLDLTNSTLSTLGSSAASSVMASSSAMLAKVAPSISIPTTSMAGAVGTQWLGKLLGRGEWTLPCVGVRVVL</sequence>
<dbReference type="HOGENOM" id="CLU_110806_0_0_1"/>
<dbReference type="OrthoDB" id="5563033at2759"/>
<dbReference type="AlphaFoldDB" id="W2S593"/>
<dbReference type="VEuPathDB" id="FungiDB:HMPREF1541_10983"/>
<dbReference type="GeneID" id="19978322"/>
<accession>W2S593</accession>
<evidence type="ECO:0000313" key="7">
    <source>
        <dbReference type="Proteomes" id="UP000030752"/>
    </source>
</evidence>
<evidence type="ECO:0000256" key="2">
    <source>
        <dbReference type="ARBA" id="ARBA00022692"/>
    </source>
</evidence>
<dbReference type="Pfam" id="PF06726">
    <property type="entry name" value="BC10"/>
    <property type="match status" value="1"/>
</dbReference>
<keyword evidence="4 5" id="KW-0472">Membrane</keyword>
<gene>
    <name evidence="6" type="ORF">HMPREF1541_10983</name>
</gene>
<evidence type="ECO:0000313" key="6">
    <source>
        <dbReference type="EMBL" id="ETN43852.1"/>
    </source>
</evidence>
<evidence type="ECO:0000256" key="3">
    <source>
        <dbReference type="ARBA" id="ARBA00022989"/>
    </source>
</evidence>
<dbReference type="eggNOG" id="ENOG502S4C9">
    <property type="taxonomic scope" value="Eukaryota"/>
</dbReference>
<dbReference type="RefSeq" id="XP_008713874.1">
    <property type="nucleotide sequence ID" value="XM_008715652.1"/>
</dbReference>
<keyword evidence="2 5" id="KW-0812">Transmembrane</keyword>
<dbReference type="GO" id="GO:0016020">
    <property type="term" value="C:membrane"/>
    <property type="evidence" value="ECO:0007669"/>
    <property type="project" value="UniProtKB-SubCell"/>
</dbReference>
<evidence type="ECO:0000256" key="5">
    <source>
        <dbReference type="SAM" id="Phobius"/>
    </source>
</evidence>
<dbReference type="PANTHER" id="PTHR13259">
    <property type="entry name" value="BLADDER CANCER 10 KD PROTEIN HOMOLOG"/>
    <property type="match status" value="1"/>
</dbReference>
<feature type="transmembrane region" description="Helical" evidence="5">
    <location>
        <begin position="34"/>
        <end position="55"/>
    </location>
</feature>
<dbReference type="PANTHER" id="PTHR13259:SF1">
    <property type="entry name" value="BLADDER CANCER-ASSOCIATED PROTEIN"/>
    <property type="match status" value="1"/>
</dbReference>
<organism evidence="6 7">
    <name type="scientific">Cyphellophora europaea (strain CBS 101466)</name>
    <name type="common">Phialophora europaea</name>
    <dbReference type="NCBI Taxonomy" id="1220924"/>
    <lineage>
        <taxon>Eukaryota</taxon>
        <taxon>Fungi</taxon>
        <taxon>Dikarya</taxon>
        <taxon>Ascomycota</taxon>
        <taxon>Pezizomycotina</taxon>
        <taxon>Eurotiomycetes</taxon>
        <taxon>Chaetothyriomycetidae</taxon>
        <taxon>Chaetothyriales</taxon>
        <taxon>Cyphellophoraceae</taxon>
        <taxon>Cyphellophora</taxon>
    </lineage>
</organism>
<proteinExistence type="predicted"/>
<dbReference type="SMART" id="SM01396">
    <property type="entry name" value="BC10"/>
    <property type="match status" value="1"/>
</dbReference>
<dbReference type="Proteomes" id="UP000030752">
    <property type="component" value="Unassembled WGS sequence"/>
</dbReference>
<comment type="subcellular location">
    <subcellularLocation>
        <location evidence="1">Membrane</location>
    </subcellularLocation>
</comment>
<keyword evidence="3 5" id="KW-1133">Transmembrane helix</keyword>
<reference evidence="6 7" key="1">
    <citation type="submission" date="2013-03" db="EMBL/GenBank/DDBJ databases">
        <title>The Genome Sequence of Phialophora europaea CBS 101466.</title>
        <authorList>
            <consortium name="The Broad Institute Genomics Platform"/>
            <person name="Cuomo C."/>
            <person name="de Hoog S."/>
            <person name="Gorbushina A."/>
            <person name="Walker B."/>
            <person name="Young S.K."/>
            <person name="Zeng Q."/>
            <person name="Gargeya S."/>
            <person name="Fitzgerald M."/>
            <person name="Haas B."/>
            <person name="Abouelleil A."/>
            <person name="Allen A.W."/>
            <person name="Alvarado L."/>
            <person name="Arachchi H.M."/>
            <person name="Berlin A.M."/>
            <person name="Chapman S.B."/>
            <person name="Gainer-Dewar J."/>
            <person name="Goldberg J."/>
            <person name="Griggs A."/>
            <person name="Gujja S."/>
            <person name="Hansen M."/>
            <person name="Howarth C."/>
            <person name="Imamovic A."/>
            <person name="Ireland A."/>
            <person name="Larimer J."/>
            <person name="McCowan C."/>
            <person name="Murphy C."/>
            <person name="Pearson M."/>
            <person name="Poon T.W."/>
            <person name="Priest M."/>
            <person name="Roberts A."/>
            <person name="Saif S."/>
            <person name="Shea T."/>
            <person name="Sisk P."/>
            <person name="Sykes S."/>
            <person name="Wortman J."/>
            <person name="Nusbaum C."/>
            <person name="Birren B."/>
        </authorList>
    </citation>
    <scope>NUCLEOTIDE SEQUENCE [LARGE SCALE GENOMIC DNA]</scope>
    <source>
        <strain evidence="6 7">CBS 101466</strain>
    </source>
</reference>
<dbReference type="InterPro" id="IPR009598">
    <property type="entry name" value="BCALP"/>
</dbReference>
<evidence type="ECO:0000256" key="1">
    <source>
        <dbReference type="ARBA" id="ARBA00004370"/>
    </source>
</evidence>
<protein>
    <submittedName>
        <fullName evidence="6">Uncharacterized protein</fullName>
    </submittedName>
</protein>
<keyword evidence="7" id="KW-1185">Reference proteome</keyword>
<dbReference type="InParanoid" id="W2S593"/>
<dbReference type="EMBL" id="KB822717">
    <property type="protein sequence ID" value="ETN43852.1"/>
    <property type="molecule type" value="Genomic_DNA"/>
</dbReference>
<name>W2S593_CYPE1</name>
<evidence type="ECO:0000256" key="4">
    <source>
        <dbReference type="ARBA" id="ARBA00023136"/>
    </source>
</evidence>